<dbReference type="Pfam" id="PF12662">
    <property type="entry name" value="cEGF"/>
    <property type="match status" value="1"/>
</dbReference>
<feature type="disulfide bond" evidence="7">
    <location>
        <begin position="194"/>
        <end position="203"/>
    </location>
</feature>
<evidence type="ECO:0000256" key="7">
    <source>
        <dbReference type="PROSITE-ProRule" id="PRU00076"/>
    </source>
</evidence>
<dbReference type="InterPro" id="IPR035976">
    <property type="entry name" value="Sushi/SCR/CCP_sf"/>
</dbReference>
<dbReference type="PROSITE" id="PS01187">
    <property type="entry name" value="EGF_CA"/>
    <property type="match status" value="2"/>
</dbReference>
<name>A0A6P6MZT6_CARAU</name>
<dbReference type="PANTHER" id="PTHR24034:SF146">
    <property type="entry name" value="FIBULIN-7-LIKE"/>
    <property type="match status" value="1"/>
</dbReference>
<comment type="subcellular location">
    <subcellularLocation>
        <location evidence="1">Secreted</location>
        <location evidence="1">Extracellular space</location>
        <location evidence="1">Extracellular matrix</location>
    </subcellularLocation>
</comment>
<dbReference type="PROSITE" id="PS01186">
    <property type="entry name" value="EGF_2"/>
    <property type="match status" value="2"/>
</dbReference>
<dbReference type="SMART" id="SM00179">
    <property type="entry name" value="EGF_CA"/>
    <property type="match status" value="3"/>
</dbReference>
<dbReference type="Proteomes" id="UP000515129">
    <property type="component" value="Unplaced"/>
</dbReference>
<comment type="caution">
    <text evidence="7">Lacks conserved residue(s) required for the propagation of feature annotation.</text>
</comment>
<keyword evidence="3" id="KW-0964">Secreted</keyword>
<keyword evidence="11" id="KW-1185">Reference proteome</keyword>
<sequence length="479" mass="52785">MWSLTQTEPFPEEFTTLQRHLITKSMHPVYDLMKTMNRRYAVLLSVIICQVHTMLAQDCPSKQDLQNSIQQAHKLLSAQEASYLQSLRTLRKKLNLLHDSVARRPTKAQNSTCPDLDTPVNGKKLGKILFPGHEVHFLCDEGFELVGSETRQCKDSLSWSGQQPVCRDIDQCLSSPCANGGTCTDEVNGFSCVCAKGWAGPTCQSPTPTFFVTSANTSPVSAGAAAVSSYPLTRASSASRCSQVQGMTHCTCEPGFTISSRDSSVCTDIDECKLFHDGPAGRLCLHACVNTAGGYRCSCPAGYSVTPDGRNCKDNDECSSSKQNNCTREQLCINTYGGFQCVRVQCPQIRNATYVKTSPVRCERNPCPVDSRTCSQAPNSVSFHYMSVVSKLSAPRVLFRMSAVRMIGDTLRFGLLGGRGRRHFSVQRSDRQTGELLLTSPVQGPATLDAELEMTELERRELLGRYITKITIFVSPYEF</sequence>
<gene>
    <name evidence="12" type="primary">LOC113072786</name>
</gene>
<keyword evidence="3" id="KW-0272">Extracellular matrix</keyword>
<dbReference type="FunFam" id="2.10.25.10:FF:000061">
    <property type="entry name" value="Delta-like protein"/>
    <property type="match status" value="1"/>
</dbReference>
<dbReference type="CDD" id="cd00033">
    <property type="entry name" value="CCP"/>
    <property type="match status" value="1"/>
</dbReference>
<dbReference type="InterPro" id="IPR050751">
    <property type="entry name" value="ECM_structural_protein"/>
</dbReference>
<reference evidence="12" key="1">
    <citation type="submission" date="2025-08" db="UniProtKB">
        <authorList>
            <consortium name="RefSeq"/>
        </authorList>
    </citation>
    <scope>IDENTIFICATION</scope>
    <source>
        <strain evidence="12">Wakin</strain>
        <tissue evidence="12">Muscle</tissue>
    </source>
</reference>
<dbReference type="GeneID" id="113072786"/>
<dbReference type="Gene3D" id="2.10.70.10">
    <property type="entry name" value="Complement Module, domain 1"/>
    <property type="match status" value="1"/>
</dbReference>
<evidence type="ECO:0000313" key="12">
    <source>
        <dbReference type="RefSeq" id="XP_026101546.1"/>
    </source>
</evidence>
<evidence type="ECO:0000256" key="5">
    <source>
        <dbReference type="ARBA" id="ARBA00022737"/>
    </source>
</evidence>
<dbReference type="InterPro" id="IPR001881">
    <property type="entry name" value="EGF-like_Ca-bd_dom"/>
</dbReference>
<dbReference type="PROSITE" id="PS50026">
    <property type="entry name" value="EGF_3"/>
    <property type="match status" value="1"/>
</dbReference>
<dbReference type="Gene3D" id="2.10.25.10">
    <property type="entry name" value="Laminin"/>
    <property type="match status" value="3"/>
</dbReference>
<dbReference type="CDD" id="cd00054">
    <property type="entry name" value="EGF_CA"/>
    <property type="match status" value="3"/>
</dbReference>
<evidence type="ECO:0000256" key="1">
    <source>
        <dbReference type="ARBA" id="ARBA00004498"/>
    </source>
</evidence>
<comment type="similarity">
    <text evidence="2">Belongs to the fibulin family.</text>
</comment>
<dbReference type="SUPFAM" id="SSF57184">
    <property type="entry name" value="Growth factor receptor domain"/>
    <property type="match status" value="1"/>
</dbReference>
<dbReference type="KEGG" id="caua:113072786"/>
<dbReference type="FunFam" id="2.10.25.10:FF:000240">
    <property type="entry name" value="Vitamin K-dependent protein S"/>
    <property type="match status" value="1"/>
</dbReference>
<dbReference type="AlphaFoldDB" id="A0A6P6MZT6"/>
<dbReference type="PROSITE" id="PS00022">
    <property type="entry name" value="EGF_1"/>
    <property type="match status" value="1"/>
</dbReference>
<dbReference type="InterPro" id="IPR000436">
    <property type="entry name" value="Sushi_SCR_CCP_dom"/>
</dbReference>
<proteinExistence type="inferred from homology"/>
<dbReference type="PANTHER" id="PTHR24034">
    <property type="entry name" value="EGF-LIKE DOMAIN-CONTAINING PROTEIN"/>
    <property type="match status" value="1"/>
</dbReference>
<evidence type="ECO:0000259" key="9">
    <source>
        <dbReference type="PROSITE" id="PS50026"/>
    </source>
</evidence>
<feature type="domain" description="Sushi" evidence="10">
    <location>
        <begin position="111"/>
        <end position="168"/>
    </location>
</feature>
<evidence type="ECO:0000313" key="11">
    <source>
        <dbReference type="Proteomes" id="UP000515129"/>
    </source>
</evidence>
<dbReference type="InterPro" id="IPR000742">
    <property type="entry name" value="EGF"/>
</dbReference>
<dbReference type="GO" id="GO:0005509">
    <property type="term" value="F:calcium ion binding"/>
    <property type="evidence" value="ECO:0007669"/>
    <property type="project" value="InterPro"/>
</dbReference>
<dbReference type="OrthoDB" id="4062651at2759"/>
<evidence type="ECO:0000256" key="8">
    <source>
        <dbReference type="PROSITE-ProRule" id="PRU00302"/>
    </source>
</evidence>
<dbReference type="SUPFAM" id="SSF57535">
    <property type="entry name" value="Complement control module/SCR domain"/>
    <property type="match status" value="1"/>
</dbReference>
<dbReference type="InterPro" id="IPR000152">
    <property type="entry name" value="EGF-type_Asp/Asn_hydroxyl_site"/>
</dbReference>
<dbReference type="Pfam" id="PF00084">
    <property type="entry name" value="Sushi"/>
    <property type="match status" value="1"/>
</dbReference>
<dbReference type="InterPro" id="IPR055088">
    <property type="entry name" value="Fibulin_C"/>
</dbReference>
<dbReference type="RefSeq" id="XP_026101546.1">
    <property type="nucleotide sequence ID" value="XM_026245761.1"/>
</dbReference>
<organism evidence="11 12">
    <name type="scientific">Carassius auratus</name>
    <name type="common">Goldfish</name>
    <dbReference type="NCBI Taxonomy" id="7957"/>
    <lineage>
        <taxon>Eukaryota</taxon>
        <taxon>Metazoa</taxon>
        <taxon>Chordata</taxon>
        <taxon>Craniata</taxon>
        <taxon>Vertebrata</taxon>
        <taxon>Euteleostomi</taxon>
        <taxon>Actinopterygii</taxon>
        <taxon>Neopterygii</taxon>
        <taxon>Teleostei</taxon>
        <taxon>Ostariophysi</taxon>
        <taxon>Cypriniformes</taxon>
        <taxon>Cyprinidae</taxon>
        <taxon>Cyprininae</taxon>
        <taxon>Carassius</taxon>
    </lineage>
</organism>
<keyword evidence="6 7" id="KW-1015">Disulfide bond</keyword>
<evidence type="ECO:0000256" key="2">
    <source>
        <dbReference type="ARBA" id="ARBA00006127"/>
    </source>
</evidence>
<evidence type="ECO:0000256" key="3">
    <source>
        <dbReference type="ARBA" id="ARBA00022530"/>
    </source>
</evidence>
<dbReference type="PRINTS" id="PR00010">
    <property type="entry name" value="EGFBLOOD"/>
</dbReference>
<feature type="disulfide bond" evidence="8">
    <location>
        <begin position="139"/>
        <end position="166"/>
    </location>
</feature>
<dbReference type="SMART" id="SM00032">
    <property type="entry name" value="CCP"/>
    <property type="match status" value="1"/>
</dbReference>
<dbReference type="InterPro" id="IPR018097">
    <property type="entry name" value="EGF_Ca-bd_CS"/>
</dbReference>
<accession>A0A6P6MZT6</accession>
<dbReference type="InterPro" id="IPR009030">
    <property type="entry name" value="Growth_fac_rcpt_cys_sf"/>
</dbReference>
<dbReference type="SMART" id="SM00181">
    <property type="entry name" value="EGF"/>
    <property type="match status" value="4"/>
</dbReference>
<dbReference type="PROSITE" id="PS50923">
    <property type="entry name" value="SUSHI"/>
    <property type="match status" value="1"/>
</dbReference>
<dbReference type="PROSITE" id="PS00010">
    <property type="entry name" value="ASX_HYDROXYL"/>
    <property type="match status" value="2"/>
</dbReference>
<dbReference type="InterPro" id="IPR026823">
    <property type="entry name" value="cEGF"/>
</dbReference>
<dbReference type="Pfam" id="PF00008">
    <property type="entry name" value="EGF"/>
    <property type="match status" value="1"/>
</dbReference>
<evidence type="ECO:0000256" key="6">
    <source>
        <dbReference type="ARBA" id="ARBA00023157"/>
    </source>
</evidence>
<feature type="domain" description="EGF-like" evidence="9">
    <location>
        <begin position="168"/>
        <end position="204"/>
    </location>
</feature>
<evidence type="ECO:0000259" key="10">
    <source>
        <dbReference type="PROSITE" id="PS50923"/>
    </source>
</evidence>
<keyword evidence="8" id="KW-0768">Sushi</keyword>
<evidence type="ECO:0000256" key="4">
    <source>
        <dbReference type="ARBA" id="ARBA00022536"/>
    </source>
</evidence>
<dbReference type="Pfam" id="PF22914">
    <property type="entry name" value="Fibulin_C"/>
    <property type="match status" value="1"/>
</dbReference>
<keyword evidence="5" id="KW-0677">Repeat</keyword>
<protein>
    <submittedName>
        <fullName evidence="12">Fibulin-7</fullName>
    </submittedName>
</protein>
<keyword evidence="4 7" id="KW-0245">EGF-like domain</keyword>